<dbReference type="Proteomes" id="UP000717624">
    <property type="component" value="Unassembled WGS sequence"/>
</dbReference>
<evidence type="ECO:0000313" key="3">
    <source>
        <dbReference type="Proteomes" id="UP000717624"/>
    </source>
</evidence>
<feature type="domain" description="HD-GYP" evidence="1">
    <location>
        <begin position="106"/>
        <end position="302"/>
    </location>
</feature>
<keyword evidence="3" id="KW-1185">Reference proteome</keyword>
<dbReference type="SMART" id="SM00471">
    <property type="entry name" value="HDc"/>
    <property type="match status" value="1"/>
</dbReference>
<dbReference type="RefSeq" id="WP_204518874.1">
    <property type="nucleotide sequence ID" value="NZ_BAABIN010000014.1"/>
</dbReference>
<dbReference type="CDD" id="cd00077">
    <property type="entry name" value="HDc"/>
    <property type="match status" value="1"/>
</dbReference>
<protein>
    <submittedName>
        <fullName evidence="2">HD-GYP domain-containing protein (C-di-GMP phosphodiesterase class II)</fullName>
    </submittedName>
</protein>
<name>A0A939BV59_9BACL</name>
<proteinExistence type="predicted"/>
<organism evidence="2 3">
    <name type="scientific">Brevibacillus fulvus</name>
    <dbReference type="NCBI Taxonomy" id="1125967"/>
    <lineage>
        <taxon>Bacteria</taxon>
        <taxon>Bacillati</taxon>
        <taxon>Bacillota</taxon>
        <taxon>Bacilli</taxon>
        <taxon>Bacillales</taxon>
        <taxon>Paenibacillaceae</taxon>
        <taxon>Brevibacillus</taxon>
    </lineage>
</organism>
<reference evidence="2" key="1">
    <citation type="submission" date="2021-01" db="EMBL/GenBank/DDBJ databases">
        <title>Genomic Encyclopedia of Type Strains, Phase IV (KMG-IV): sequencing the most valuable type-strain genomes for metagenomic binning, comparative biology and taxonomic classification.</title>
        <authorList>
            <person name="Goeker M."/>
        </authorList>
    </citation>
    <scope>NUCLEOTIDE SEQUENCE</scope>
    <source>
        <strain evidence="2">DSM 25523</strain>
    </source>
</reference>
<evidence type="ECO:0000313" key="2">
    <source>
        <dbReference type="EMBL" id="MBM7591139.1"/>
    </source>
</evidence>
<gene>
    <name evidence="2" type="ORF">JOD01_002765</name>
</gene>
<dbReference type="EMBL" id="JAFBEB010000009">
    <property type="protein sequence ID" value="MBM7591139.1"/>
    <property type="molecule type" value="Genomic_DNA"/>
</dbReference>
<dbReference type="PROSITE" id="PS51832">
    <property type="entry name" value="HD_GYP"/>
    <property type="match status" value="1"/>
</dbReference>
<sequence>MEKFTQPEELIGFQLIHDVYTRNKKLLIAAATILTKEHVRMLQLHKITLTSKDVKNAGPYSPVPPNEESQLINEMVSRLYPFFQEIQHTKKIMLGELRKQVVPLVQSVVEQPNLLKVLAALQSKDDYLYRHPIGVAILATLIGKWMQMEEAELLQLTTAALLHDIGKLKIPSEILHKPTKLTSDEFEMMKKHTIHGYTMIKETIGASSRQALVALQHHERNNGTGYPFGIREENIDLFSQIVSIADVFHAITSNKVYGGAFPFFQVLDEMNQSSYGALNPAIVRILIAKLMQCLIGNKVVLTDGSSGVIVMINPFDPIHPMIQTDASFVDLRKEPSIQIEQIIP</sequence>
<dbReference type="InterPro" id="IPR003607">
    <property type="entry name" value="HD/PDEase_dom"/>
</dbReference>
<dbReference type="PANTHER" id="PTHR43155:SF2">
    <property type="entry name" value="CYCLIC DI-GMP PHOSPHODIESTERASE PA4108"/>
    <property type="match status" value="1"/>
</dbReference>
<dbReference type="Gene3D" id="1.10.3210.10">
    <property type="entry name" value="Hypothetical protein af1432"/>
    <property type="match status" value="1"/>
</dbReference>
<dbReference type="InterPro" id="IPR037522">
    <property type="entry name" value="HD_GYP_dom"/>
</dbReference>
<dbReference type="Pfam" id="PF13487">
    <property type="entry name" value="HD_5"/>
    <property type="match status" value="1"/>
</dbReference>
<dbReference type="PANTHER" id="PTHR43155">
    <property type="entry name" value="CYCLIC DI-GMP PHOSPHODIESTERASE PA4108-RELATED"/>
    <property type="match status" value="1"/>
</dbReference>
<dbReference type="AlphaFoldDB" id="A0A939BV59"/>
<comment type="caution">
    <text evidence="2">The sequence shown here is derived from an EMBL/GenBank/DDBJ whole genome shotgun (WGS) entry which is preliminary data.</text>
</comment>
<accession>A0A939BV59</accession>
<dbReference type="SUPFAM" id="SSF109604">
    <property type="entry name" value="HD-domain/PDEase-like"/>
    <property type="match status" value="1"/>
</dbReference>
<evidence type="ECO:0000259" key="1">
    <source>
        <dbReference type="PROSITE" id="PS51832"/>
    </source>
</evidence>